<name>A0ABW3G0H9_9NOCA</name>
<keyword evidence="2" id="KW-0732">Signal</keyword>
<evidence type="ECO:0000313" key="4">
    <source>
        <dbReference type="Proteomes" id="UP001597068"/>
    </source>
</evidence>
<dbReference type="InterPro" id="IPR036444">
    <property type="entry name" value="PLipase_A2_dom_sf"/>
</dbReference>
<evidence type="ECO:0000313" key="3">
    <source>
        <dbReference type="EMBL" id="MFD0924167.1"/>
    </source>
</evidence>
<feature type="chain" id="PRO_5045339414" description="Phospholipase A2" evidence="2">
    <location>
        <begin position="39"/>
        <end position="290"/>
    </location>
</feature>
<dbReference type="Gene3D" id="1.20.90.10">
    <property type="entry name" value="Phospholipase A2 domain"/>
    <property type="match status" value="1"/>
</dbReference>
<protein>
    <recommendedName>
        <fullName evidence="5">Phospholipase A2</fullName>
    </recommendedName>
</protein>
<dbReference type="RefSeq" id="WP_253647768.1">
    <property type="nucleotide sequence ID" value="NZ_BAAAMO010000002.1"/>
</dbReference>
<sequence>MRHGGMLQIRLRLWRALLAVLVLAAGVVVTSMATTASAQSTTPVATTRSDDGAPPSMTPAGLVLAHDAGRQTPAGMAIAALVGPHPLRAEALIPPGFAAAEGYQPIVDAGVPANPDGGCSSPIALPAAFDAPCKTHDLGYDLLRYSAMTGSTQGPWAREAIDAQLVRRVTATCEFDDNGCSAAAELVRAGVVTNSRRQAEGVPGVETPWQIAGSVVKLVWIPVVRVADAVGTPVGRAAAAALLAWALTAVWRSSRRAVVLPTLPTVPPLPPMPTLPATPGSQRPSRPHKA</sequence>
<evidence type="ECO:0000256" key="1">
    <source>
        <dbReference type="SAM" id="MobiDB-lite"/>
    </source>
</evidence>
<evidence type="ECO:0000256" key="2">
    <source>
        <dbReference type="SAM" id="SignalP"/>
    </source>
</evidence>
<feature type="region of interest" description="Disordered" evidence="1">
    <location>
        <begin position="268"/>
        <end position="290"/>
    </location>
</feature>
<comment type="caution">
    <text evidence="3">The sequence shown here is derived from an EMBL/GenBank/DDBJ whole genome shotgun (WGS) entry which is preliminary data.</text>
</comment>
<organism evidence="3 4">
    <name type="scientific">Williamsia deligens</name>
    <dbReference type="NCBI Taxonomy" id="321325"/>
    <lineage>
        <taxon>Bacteria</taxon>
        <taxon>Bacillati</taxon>
        <taxon>Actinomycetota</taxon>
        <taxon>Actinomycetes</taxon>
        <taxon>Mycobacteriales</taxon>
        <taxon>Nocardiaceae</taxon>
        <taxon>Williamsia</taxon>
    </lineage>
</organism>
<dbReference type="EMBL" id="JBHTIL010000001">
    <property type="protein sequence ID" value="MFD0924167.1"/>
    <property type="molecule type" value="Genomic_DNA"/>
</dbReference>
<keyword evidence="4" id="KW-1185">Reference proteome</keyword>
<reference evidence="4" key="1">
    <citation type="journal article" date="2019" name="Int. J. Syst. Evol. Microbiol.">
        <title>The Global Catalogue of Microorganisms (GCM) 10K type strain sequencing project: providing services to taxonomists for standard genome sequencing and annotation.</title>
        <authorList>
            <consortium name="The Broad Institute Genomics Platform"/>
            <consortium name="The Broad Institute Genome Sequencing Center for Infectious Disease"/>
            <person name="Wu L."/>
            <person name="Ma J."/>
        </authorList>
    </citation>
    <scope>NUCLEOTIDE SEQUENCE [LARGE SCALE GENOMIC DNA]</scope>
    <source>
        <strain evidence="4">CCUG 50873</strain>
    </source>
</reference>
<feature type="signal peptide" evidence="2">
    <location>
        <begin position="1"/>
        <end position="38"/>
    </location>
</feature>
<dbReference type="Proteomes" id="UP001597068">
    <property type="component" value="Unassembled WGS sequence"/>
</dbReference>
<proteinExistence type="predicted"/>
<accession>A0ABW3G0H9</accession>
<evidence type="ECO:0008006" key="5">
    <source>
        <dbReference type="Google" id="ProtNLM"/>
    </source>
</evidence>
<gene>
    <name evidence="3" type="ORF">ACFQ04_00310</name>
</gene>